<reference evidence="1 2" key="1">
    <citation type="journal article" date="2002" name="Science">
        <title>The genome sequence of the malaria mosquito Anopheles gambiae.</title>
        <authorList>
            <person name="Holt R.A."/>
            <person name="Subramanian G.M."/>
            <person name="Halpern A."/>
            <person name="Sutton G.G."/>
            <person name="Charlab R."/>
            <person name="Nusskern D.R."/>
            <person name="Wincker P."/>
            <person name="Clark A.G."/>
            <person name="Ribeiro J.M."/>
            <person name="Wides R."/>
            <person name="Salzberg S.L."/>
            <person name="Loftus B."/>
            <person name="Yandell M."/>
            <person name="Majoros W.H."/>
            <person name="Rusch D.B."/>
            <person name="Lai Z."/>
            <person name="Kraft C.L."/>
            <person name="Abril J.F."/>
            <person name="Anthouard V."/>
            <person name="Arensburger P."/>
            <person name="Atkinson P.W."/>
            <person name="Baden H."/>
            <person name="de Berardinis V."/>
            <person name="Baldwin D."/>
            <person name="Benes V."/>
            <person name="Biedler J."/>
            <person name="Blass C."/>
            <person name="Bolanos R."/>
            <person name="Boscus D."/>
            <person name="Barnstead M."/>
            <person name="Cai S."/>
            <person name="Center A."/>
            <person name="Chaturverdi K."/>
            <person name="Christophides G.K."/>
            <person name="Chrystal M.A."/>
            <person name="Clamp M."/>
            <person name="Cravchik A."/>
            <person name="Curwen V."/>
            <person name="Dana A."/>
            <person name="Delcher A."/>
            <person name="Dew I."/>
            <person name="Evans C.A."/>
            <person name="Flanigan M."/>
            <person name="Grundschober-Freimoser A."/>
            <person name="Friedli L."/>
            <person name="Gu Z."/>
            <person name="Guan P."/>
            <person name="Guigo R."/>
            <person name="Hillenmeyer M.E."/>
            <person name="Hladun S.L."/>
            <person name="Hogan J.R."/>
            <person name="Hong Y.S."/>
            <person name="Hoover J."/>
            <person name="Jaillon O."/>
            <person name="Ke Z."/>
            <person name="Kodira C."/>
            <person name="Kokoza E."/>
            <person name="Koutsos A."/>
            <person name="Letunic I."/>
            <person name="Levitsky A."/>
            <person name="Liang Y."/>
            <person name="Lin J.J."/>
            <person name="Lobo N.F."/>
            <person name="Lopez J.R."/>
            <person name="Malek J.A."/>
            <person name="McIntosh T.C."/>
            <person name="Meister S."/>
            <person name="Miller J."/>
            <person name="Mobarry C."/>
            <person name="Mongin E."/>
            <person name="Murphy S.D."/>
            <person name="O'Brochta D.A."/>
            <person name="Pfannkoch C."/>
            <person name="Qi R."/>
            <person name="Regier M.A."/>
            <person name="Remington K."/>
            <person name="Shao H."/>
            <person name="Sharakhova M.V."/>
            <person name="Sitter C.D."/>
            <person name="Shetty J."/>
            <person name="Smith T.J."/>
            <person name="Strong R."/>
            <person name="Sun J."/>
            <person name="Thomasova D."/>
            <person name="Ton L.Q."/>
            <person name="Topalis P."/>
            <person name="Tu Z."/>
            <person name="Unger M.F."/>
            <person name="Walenz B."/>
            <person name="Wang A."/>
            <person name="Wang J."/>
            <person name="Wang M."/>
            <person name="Wang X."/>
            <person name="Woodford K.J."/>
            <person name="Wortman J.R."/>
            <person name="Wu M."/>
            <person name="Yao A."/>
            <person name="Zdobnov E.M."/>
            <person name="Zhang H."/>
            <person name="Zhao Q."/>
            <person name="Zhao S."/>
            <person name="Zhu S.C."/>
            <person name="Zhimulev I."/>
            <person name="Coluzzi M."/>
            <person name="della Torre A."/>
            <person name="Roth C.W."/>
            <person name="Louis C."/>
            <person name="Kalush F."/>
            <person name="Mural R.J."/>
            <person name="Myers E.W."/>
            <person name="Adams M.D."/>
            <person name="Smith H.O."/>
            <person name="Broder S."/>
            <person name="Gardner M.J."/>
            <person name="Fraser C.M."/>
            <person name="Birney E."/>
            <person name="Bork P."/>
            <person name="Brey P.T."/>
            <person name="Venter J.C."/>
            <person name="Weissenbach J."/>
            <person name="Kafatos F.C."/>
            <person name="Collins F.H."/>
            <person name="Hoffman S.L."/>
        </authorList>
    </citation>
    <scope>NUCLEOTIDE SEQUENCE [LARGE SCALE GENOMIC DNA]</scope>
    <source>
        <strain evidence="1 2">PEST</strain>
    </source>
</reference>
<dbReference type="AlphaFoldDB" id="A0A1S4H7W2"/>
<keyword evidence="2" id="KW-1185">Reference proteome</keyword>
<name>A0A1S4H7W2_ANOGA</name>
<reference evidence="1 2" key="2">
    <citation type="journal article" date="2004" name="Trends Parasitol.">
        <title>The Anopheles gambiae genome: an update.</title>
        <authorList>
            <person name="Mongin E."/>
            <person name="Louis C."/>
            <person name="Holt R.A."/>
            <person name="Birney E."/>
            <person name="Collins F.H."/>
        </authorList>
    </citation>
    <scope>NUCLEOTIDE SEQUENCE [LARGE SCALE GENOMIC DNA]</scope>
    <source>
        <strain evidence="1 2">PEST</strain>
    </source>
</reference>
<proteinExistence type="predicted"/>
<dbReference type="Proteomes" id="UP000007062">
    <property type="component" value="Chromosome 3L"/>
</dbReference>
<sequence length="94" mass="10901">KKKNNKSRSRCSIDKKRFINFLSANFAAQQLRKKPLKTSRGPSTLFVCVSVHRCFLSPSNRTRAIWQLQKTTHQRVRDLKANKKTSIDPGKCRN</sequence>
<reference evidence="1" key="3">
    <citation type="submission" date="2020-05" db="UniProtKB">
        <authorList>
            <consortium name="EnsemblMetazoa"/>
        </authorList>
    </citation>
    <scope>IDENTIFICATION</scope>
    <source>
        <strain evidence="1">PEST</strain>
    </source>
</reference>
<accession>A0A1S4H7W2</accession>
<protein>
    <submittedName>
        <fullName evidence="1">Uncharacterized protein</fullName>
    </submittedName>
</protein>
<evidence type="ECO:0000313" key="2">
    <source>
        <dbReference type="Proteomes" id="UP000007062"/>
    </source>
</evidence>
<dbReference type="InParanoid" id="A0A1S4H7W2"/>
<dbReference type="EMBL" id="AAAB01008834">
    <property type="status" value="NOT_ANNOTATED_CDS"/>
    <property type="molecule type" value="Genomic_DNA"/>
</dbReference>
<organism evidence="1 2">
    <name type="scientific">Anopheles gambiae</name>
    <name type="common">African malaria mosquito</name>
    <dbReference type="NCBI Taxonomy" id="7165"/>
    <lineage>
        <taxon>Eukaryota</taxon>
        <taxon>Metazoa</taxon>
        <taxon>Ecdysozoa</taxon>
        <taxon>Arthropoda</taxon>
        <taxon>Hexapoda</taxon>
        <taxon>Insecta</taxon>
        <taxon>Pterygota</taxon>
        <taxon>Neoptera</taxon>
        <taxon>Endopterygota</taxon>
        <taxon>Diptera</taxon>
        <taxon>Nematocera</taxon>
        <taxon>Culicoidea</taxon>
        <taxon>Culicidae</taxon>
        <taxon>Anophelinae</taxon>
        <taxon>Anopheles</taxon>
    </lineage>
</organism>
<dbReference type="VEuPathDB" id="VectorBase:AGAP011556"/>
<dbReference type="EnsemblMetazoa" id="AGAP011556-RA">
    <property type="protein sequence ID" value="AGAP011556-PA"/>
    <property type="gene ID" value="AGAP011556"/>
</dbReference>
<evidence type="ECO:0000313" key="1">
    <source>
        <dbReference type="EnsemblMetazoa" id="AGAP011556-PA"/>
    </source>
</evidence>